<dbReference type="Pfam" id="PF00723">
    <property type="entry name" value="Glyco_hydro_15"/>
    <property type="match status" value="1"/>
</dbReference>
<dbReference type="PANTHER" id="PTHR31616">
    <property type="entry name" value="TREHALASE"/>
    <property type="match status" value="1"/>
</dbReference>
<proteinExistence type="predicted"/>
<dbReference type="PANTHER" id="PTHR31616:SF10">
    <property type="entry name" value="TREHALASE"/>
    <property type="match status" value="1"/>
</dbReference>
<dbReference type="RefSeq" id="WP_141200293.1">
    <property type="nucleotide sequence ID" value="NZ_CP041186.1"/>
</dbReference>
<dbReference type="InterPro" id="IPR045582">
    <property type="entry name" value="Trehalase-like_N"/>
</dbReference>
<dbReference type="InterPro" id="IPR011613">
    <property type="entry name" value="GH15-like"/>
</dbReference>
<dbReference type="Proteomes" id="UP000315995">
    <property type="component" value="Chromosome"/>
</dbReference>
<feature type="domain" description="Trehalase-like N-terminal" evidence="2">
    <location>
        <begin position="4"/>
        <end position="160"/>
    </location>
</feature>
<dbReference type="InterPro" id="IPR008928">
    <property type="entry name" value="6-hairpin_glycosidase_sf"/>
</dbReference>
<name>A0A4Y6Q073_PERCE</name>
<dbReference type="EMBL" id="CP041186">
    <property type="protein sequence ID" value="QDG53839.1"/>
    <property type="molecule type" value="Genomic_DNA"/>
</dbReference>
<dbReference type="GO" id="GO:0005993">
    <property type="term" value="P:trehalose catabolic process"/>
    <property type="evidence" value="ECO:0007669"/>
    <property type="project" value="TreeGrafter"/>
</dbReference>
<keyword evidence="4" id="KW-1185">Reference proteome</keyword>
<accession>A0A5B8YB16</accession>
<evidence type="ECO:0000259" key="1">
    <source>
        <dbReference type="Pfam" id="PF00723"/>
    </source>
</evidence>
<evidence type="ECO:0000259" key="2">
    <source>
        <dbReference type="Pfam" id="PF19291"/>
    </source>
</evidence>
<organism evidence="3 4">
    <name type="scientific">Persicimonas caeni</name>
    <dbReference type="NCBI Taxonomy" id="2292766"/>
    <lineage>
        <taxon>Bacteria</taxon>
        <taxon>Deltaproteobacteria</taxon>
        <taxon>Bradymonadales</taxon>
        <taxon>Bradymonadaceae</taxon>
        <taxon>Persicimonas</taxon>
    </lineage>
</organism>
<accession>A0A4Y6Q073</accession>
<keyword evidence="3" id="KW-0378">Hydrolase</keyword>
<dbReference type="Pfam" id="PF19291">
    <property type="entry name" value="TREH_N"/>
    <property type="match status" value="1"/>
</dbReference>
<sequence length="604" mass="67897">MSHHPIAEYALLSDCHGSALVHRAGSIDWLCMPRFDSPAVFCRLLDEEGGHWSIRPVGEFEVERRYLDGTLVLETTFTTPDGELVLLDALALAPNEEAHGHDLGADAPHCLIRQVRCTRGEVDVEIEFQPRPEYGLIASLTRQVDGGVLARGGASAWMLSCDVDEDVEQSVVRSELCMREGDCRRFALQYASILDARPEAWPPARIGEQFETTCEAWRHWQEMHQSYEGPWRDLVWHSGRILQALSYYPTGAIIAAATTSLPETVGGERNWDYRYTWVRDASFTLDALWVAACPDEAEKFIDFLANAAFTKIERGHDMQIMYGIAGEHDLSERELGHLAGWRGSRPVRVGNGAWNQRQIDVYGELLAAVHRLREHLGEVDELTKRFLVQVADAASRCWKQADQGIWEVRGEPRHYLYSKLMCWVAMDRAIALSDWLEASHRVDAWDKAREEIRRAILDEGWNEQVGAFTQSFGDDALDASSLVIPLVDFLPADDERVLATVDAIEEHLTDEHGLVYRYLRDDGLRGEEGSFLLCTFWLAHARALAGQTEHARAIFERAASYANDLGLLAEEVDSETGELLGNFPQAFSHIGLVNAAWAIQQAEA</sequence>
<dbReference type="AlphaFoldDB" id="A0A4Y6Q073"/>
<dbReference type="InterPro" id="IPR012341">
    <property type="entry name" value="6hp_glycosidase-like_sf"/>
</dbReference>
<dbReference type="OrthoDB" id="3902805at2"/>
<dbReference type="SUPFAM" id="SSF48208">
    <property type="entry name" value="Six-hairpin glycosidases"/>
    <property type="match status" value="1"/>
</dbReference>
<reference evidence="3 4" key="1">
    <citation type="submission" date="2019-06" db="EMBL/GenBank/DDBJ databases">
        <title>Persicimonas caeni gen. nov., sp. nov., a predatory bacterium isolated from solar saltern.</title>
        <authorList>
            <person name="Wang S."/>
        </authorList>
    </citation>
    <scope>NUCLEOTIDE SEQUENCE [LARGE SCALE GENOMIC DNA]</scope>
    <source>
        <strain evidence="3 4">YN101</strain>
    </source>
</reference>
<dbReference type="GO" id="GO:0015927">
    <property type="term" value="F:trehalase activity"/>
    <property type="evidence" value="ECO:0007669"/>
    <property type="project" value="TreeGrafter"/>
</dbReference>
<evidence type="ECO:0000313" key="3">
    <source>
        <dbReference type="EMBL" id="QDG53839.1"/>
    </source>
</evidence>
<feature type="domain" description="GH15-like" evidence="1">
    <location>
        <begin position="232"/>
        <end position="597"/>
    </location>
</feature>
<evidence type="ECO:0000313" key="4">
    <source>
        <dbReference type="Proteomes" id="UP000315995"/>
    </source>
</evidence>
<protein>
    <submittedName>
        <fullName evidence="3">Glycoside hydrolase family 15 protein</fullName>
    </submittedName>
</protein>
<dbReference type="Gene3D" id="1.50.10.10">
    <property type="match status" value="1"/>
</dbReference>
<gene>
    <name evidence="3" type="ORF">FIV42_24765</name>
</gene>